<dbReference type="OrthoDB" id="911994at2759"/>
<dbReference type="GO" id="GO:0005886">
    <property type="term" value="C:plasma membrane"/>
    <property type="evidence" value="ECO:0007669"/>
    <property type="project" value="UniProtKB-SubCell"/>
</dbReference>
<dbReference type="InterPro" id="IPR000528">
    <property type="entry name" value="Plant_nsLTP"/>
</dbReference>
<dbReference type="PRINTS" id="PR00382">
    <property type="entry name" value="LIPIDTRNSFER"/>
</dbReference>
<evidence type="ECO:0000256" key="7">
    <source>
        <dbReference type="ARBA" id="ARBA00023180"/>
    </source>
</evidence>
<evidence type="ECO:0000256" key="4">
    <source>
        <dbReference type="ARBA" id="ARBA00022622"/>
    </source>
</evidence>
<proteinExistence type="inferred from homology"/>
<keyword evidence="12" id="KW-1185">Reference proteome</keyword>
<sequence>MAPRRGIEMLLSMSLVVALLGATLAQSESSCTNVLLSLSPCLDYITGNASTPSSVCCSQLGFVVRTQPLCLCEVVNSGASSIAASLNINQTKALLLPSACNVQTPPISTCSGSASSSSGVSVSNIPNSPSGIGSNTYSSTTGGSRSVGGSYHENSSSTTLPCSLLLLFLFATTLTFSFKTAT</sequence>
<evidence type="ECO:0000256" key="1">
    <source>
        <dbReference type="ARBA" id="ARBA00004609"/>
    </source>
</evidence>
<feature type="chain" id="PRO_5034648644" evidence="10">
    <location>
        <begin position="26"/>
        <end position="182"/>
    </location>
</feature>
<dbReference type="SUPFAM" id="SSF47699">
    <property type="entry name" value="Bifunctional inhibitor/lipid-transfer protein/seed storage 2S albumin"/>
    <property type="match status" value="1"/>
</dbReference>
<reference evidence="12" key="1">
    <citation type="journal article" date="2019" name="Toxins">
        <title>Detection of Abrin-Like and Prepropulchellin-Like Toxin Genes and Transcripts Using Whole Genome Sequencing and Full-Length Transcript Sequencing of Abrus precatorius.</title>
        <authorList>
            <person name="Hovde B.T."/>
            <person name="Daligault H.E."/>
            <person name="Hanschen E.R."/>
            <person name="Kunde Y.A."/>
            <person name="Johnson M.B."/>
            <person name="Starkenburg S.R."/>
            <person name="Johnson S.L."/>
        </authorList>
    </citation>
    <scope>NUCLEOTIDE SEQUENCE [LARGE SCALE GENOMIC DNA]</scope>
</reference>
<dbReference type="Pfam" id="PF14368">
    <property type="entry name" value="LTP_2"/>
    <property type="match status" value="1"/>
</dbReference>
<keyword evidence="3" id="KW-1003">Cell membrane</keyword>
<evidence type="ECO:0000313" key="12">
    <source>
        <dbReference type="Proteomes" id="UP000694853"/>
    </source>
</evidence>
<evidence type="ECO:0000256" key="10">
    <source>
        <dbReference type="SAM" id="SignalP"/>
    </source>
</evidence>
<feature type="signal peptide" evidence="10">
    <location>
        <begin position="1"/>
        <end position="25"/>
    </location>
</feature>
<dbReference type="KEGG" id="aprc:113863568"/>
<keyword evidence="4" id="KW-0472">Membrane</keyword>
<protein>
    <submittedName>
        <fullName evidence="13">Non-specific lipid-transfer protein-like protein At2g13820</fullName>
    </submittedName>
</protein>
<dbReference type="GO" id="GO:0098552">
    <property type="term" value="C:side of membrane"/>
    <property type="evidence" value="ECO:0007669"/>
    <property type="project" value="UniProtKB-KW"/>
</dbReference>
<evidence type="ECO:0000256" key="8">
    <source>
        <dbReference type="ARBA" id="ARBA00023288"/>
    </source>
</evidence>
<dbReference type="SMART" id="SM00499">
    <property type="entry name" value="AAI"/>
    <property type="match status" value="1"/>
</dbReference>
<dbReference type="GeneID" id="113863568"/>
<dbReference type="GO" id="GO:0006869">
    <property type="term" value="P:lipid transport"/>
    <property type="evidence" value="ECO:0007669"/>
    <property type="project" value="InterPro"/>
</dbReference>
<dbReference type="GO" id="GO:0008289">
    <property type="term" value="F:lipid binding"/>
    <property type="evidence" value="ECO:0007669"/>
    <property type="project" value="InterPro"/>
</dbReference>
<comment type="similarity">
    <text evidence="2">Belongs to the plant LTP family.</text>
</comment>
<keyword evidence="4" id="KW-0336">GPI-anchor</keyword>
<evidence type="ECO:0000313" key="13">
    <source>
        <dbReference type="RefSeq" id="XP_027353000.1"/>
    </source>
</evidence>
<feature type="region of interest" description="Disordered" evidence="9">
    <location>
        <begin position="131"/>
        <end position="150"/>
    </location>
</feature>
<evidence type="ECO:0000256" key="3">
    <source>
        <dbReference type="ARBA" id="ARBA00022475"/>
    </source>
</evidence>
<keyword evidence="6" id="KW-1015">Disulfide bond</keyword>
<dbReference type="AlphaFoldDB" id="A0A8B8L9U9"/>
<dbReference type="InterPro" id="IPR036312">
    <property type="entry name" value="Bifun_inhib/LTP/seed_sf"/>
</dbReference>
<dbReference type="RefSeq" id="XP_027353000.1">
    <property type="nucleotide sequence ID" value="XM_027497199.1"/>
</dbReference>
<evidence type="ECO:0000256" key="5">
    <source>
        <dbReference type="ARBA" id="ARBA00022729"/>
    </source>
</evidence>
<keyword evidence="8" id="KW-0449">Lipoprotein</keyword>
<comment type="subcellular location">
    <subcellularLocation>
        <location evidence="1">Cell membrane</location>
        <topology evidence="1">Lipid-anchor</topology>
        <topology evidence="1">GPI-anchor</topology>
    </subcellularLocation>
</comment>
<keyword evidence="7" id="KW-0325">Glycoprotein</keyword>
<dbReference type="PANTHER" id="PTHR33044">
    <property type="entry name" value="BIFUNCTIONAL INHIBITOR/LIPID-TRANSFER PROTEIN/SEED STORAGE 2S ALBUMIN SUPERFAMILY PROTEIN-RELATED"/>
    <property type="match status" value="1"/>
</dbReference>
<evidence type="ECO:0000259" key="11">
    <source>
        <dbReference type="SMART" id="SM00499"/>
    </source>
</evidence>
<feature type="domain" description="Bifunctional inhibitor/plant lipid transfer protein/seed storage helical" evidence="11">
    <location>
        <begin position="31"/>
        <end position="110"/>
    </location>
</feature>
<evidence type="ECO:0000256" key="2">
    <source>
        <dbReference type="ARBA" id="ARBA00009748"/>
    </source>
</evidence>
<gene>
    <name evidence="13" type="primary">LOC113863568</name>
</gene>
<dbReference type="InterPro" id="IPR016140">
    <property type="entry name" value="Bifunc_inhib/LTP/seed_store"/>
</dbReference>
<evidence type="ECO:0000256" key="6">
    <source>
        <dbReference type="ARBA" id="ARBA00023157"/>
    </source>
</evidence>
<accession>A0A8B8L9U9</accession>
<dbReference type="Proteomes" id="UP000694853">
    <property type="component" value="Unplaced"/>
</dbReference>
<dbReference type="CDD" id="cd00010">
    <property type="entry name" value="AAI_LTSS"/>
    <property type="match status" value="1"/>
</dbReference>
<evidence type="ECO:0000256" key="9">
    <source>
        <dbReference type="SAM" id="MobiDB-lite"/>
    </source>
</evidence>
<name>A0A8B8L9U9_ABRPR</name>
<reference evidence="13" key="2">
    <citation type="submission" date="2025-08" db="UniProtKB">
        <authorList>
            <consortium name="RefSeq"/>
        </authorList>
    </citation>
    <scope>IDENTIFICATION</scope>
    <source>
        <tissue evidence="13">Young leaves</tissue>
    </source>
</reference>
<dbReference type="Gene3D" id="1.10.110.10">
    <property type="entry name" value="Plant lipid-transfer and hydrophobic proteins"/>
    <property type="match status" value="1"/>
</dbReference>
<dbReference type="InterPro" id="IPR043325">
    <property type="entry name" value="LTSS"/>
</dbReference>
<organism evidence="12 13">
    <name type="scientific">Abrus precatorius</name>
    <name type="common">Indian licorice</name>
    <name type="synonym">Glycine abrus</name>
    <dbReference type="NCBI Taxonomy" id="3816"/>
    <lineage>
        <taxon>Eukaryota</taxon>
        <taxon>Viridiplantae</taxon>
        <taxon>Streptophyta</taxon>
        <taxon>Embryophyta</taxon>
        <taxon>Tracheophyta</taxon>
        <taxon>Spermatophyta</taxon>
        <taxon>Magnoliopsida</taxon>
        <taxon>eudicotyledons</taxon>
        <taxon>Gunneridae</taxon>
        <taxon>Pentapetalae</taxon>
        <taxon>rosids</taxon>
        <taxon>fabids</taxon>
        <taxon>Fabales</taxon>
        <taxon>Fabaceae</taxon>
        <taxon>Papilionoideae</taxon>
        <taxon>50 kb inversion clade</taxon>
        <taxon>NPAAA clade</taxon>
        <taxon>indigoferoid/millettioid clade</taxon>
        <taxon>Abreae</taxon>
        <taxon>Abrus</taxon>
    </lineage>
</organism>
<keyword evidence="5 10" id="KW-0732">Signal</keyword>